<accession>A0A838XS58</accession>
<dbReference type="NCBIfam" id="NF005480">
    <property type="entry name" value="PRK07081.1"/>
    <property type="match status" value="1"/>
</dbReference>
<evidence type="ECO:0000313" key="3">
    <source>
        <dbReference type="Proteomes" id="UP000559404"/>
    </source>
</evidence>
<dbReference type="Proteomes" id="UP000559404">
    <property type="component" value="Unassembled WGS sequence"/>
</dbReference>
<dbReference type="Pfam" id="PF00550">
    <property type="entry name" value="PP-binding"/>
    <property type="match status" value="1"/>
</dbReference>
<dbReference type="AlphaFoldDB" id="A0A838XS58"/>
<evidence type="ECO:0000313" key="2">
    <source>
        <dbReference type="EMBL" id="MBA4612587.1"/>
    </source>
</evidence>
<proteinExistence type="predicted"/>
<dbReference type="SUPFAM" id="SSF47336">
    <property type="entry name" value="ACP-like"/>
    <property type="match status" value="1"/>
</dbReference>
<keyword evidence="3" id="KW-1185">Reference proteome</keyword>
<dbReference type="RefSeq" id="WP_181760786.1">
    <property type="nucleotide sequence ID" value="NZ_BMCR01000003.1"/>
</dbReference>
<dbReference type="Gene3D" id="1.10.1200.10">
    <property type="entry name" value="ACP-like"/>
    <property type="match status" value="1"/>
</dbReference>
<protein>
    <submittedName>
        <fullName evidence="2">Acyl carrier protein</fullName>
    </submittedName>
</protein>
<dbReference type="PROSITE" id="PS50075">
    <property type="entry name" value="CARRIER"/>
    <property type="match status" value="1"/>
</dbReference>
<reference evidence="2 3" key="2">
    <citation type="submission" date="2020-08" db="EMBL/GenBank/DDBJ databases">
        <title>Stappia taiwanensis sp. nov., isolated from a coastal thermal spring.</title>
        <authorList>
            <person name="Kampfer P."/>
        </authorList>
    </citation>
    <scope>NUCLEOTIDE SEQUENCE [LARGE SCALE GENOMIC DNA]</scope>
    <source>
        <strain evidence="2 3">DSM 23284</strain>
    </source>
</reference>
<gene>
    <name evidence="2" type="ORF">H1W37_13050</name>
</gene>
<comment type="caution">
    <text evidence="2">The sequence shown here is derived from an EMBL/GenBank/DDBJ whole genome shotgun (WGS) entry which is preliminary data.</text>
</comment>
<feature type="domain" description="Carrier" evidence="1">
    <location>
        <begin position="1"/>
        <end position="79"/>
    </location>
</feature>
<organism evidence="2 3">
    <name type="scientific">Stappia taiwanensis</name>
    <dbReference type="NCBI Taxonomy" id="992267"/>
    <lineage>
        <taxon>Bacteria</taxon>
        <taxon>Pseudomonadati</taxon>
        <taxon>Pseudomonadota</taxon>
        <taxon>Alphaproteobacteria</taxon>
        <taxon>Hyphomicrobiales</taxon>
        <taxon>Stappiaceae</taxon>
        <taxon>Stappia</taxon>
    </lineage>
</organism>
<evidence type="ECO:0000259" key="1">
    <source>
        <dbReference type="PROSITE" id="PS50075"/>
    </source>
</evidence>
<reference evidence="2 3" key="1">
    <citation type="submission" date="2020-07" db="EMBL/GenBank/DDBJ databases">
        <authorList>
            <person name="Li M."/>
        </authorList>
    </citation>
    <scope>NUCLEOTIDE SEQUENCE [LARGE SCALE GENOMIC DNA]</scope>
    <source>
        <strain evidence="2 3">DSM 23284</strain>
    </source>
</reference>
<sequence>MATADTIRTILAQHGKLPVDAATLNEDSDLYAAGLSSFASVQLMLAIEEEFDIEFPENLLNRKTFSTIATIVEVVTELSKDQQAA</sequence>
<name>A0A838XS58_9HYPH</name>
<dbReference type="InterPro" id="IPR009081">
    <property type="entry name" value="PP-bd_ACP"/>
</dbReference>
<dbReference type="InterPro" id="IPR036736">
    <property type="entry name" value="ACP-like_sf"/>
</dbReference>
<dbReference type="EMBL" id="JACEON010000012">
    <property type="protein sequence ID" value="MBA4612587.1"/>
    <property type="molecule type" value="Genomic_DNA"/>
</dbReference>